<evidence type="ECO:0000256" key="3">
    <source>
        <dbReference type="SAM" id="Phobius"/>
    </source>
</evidence>
<dbReference type="EMBL" id="JAIXMP010000002">
    <property type="protein sequence ID" value="KAI9276778.1"/>
    <property type="molecule type" value="Genomic_DNA"/>
</dbReference>
<feature type="region of interest" description="Disordered" evidence="2">
    <location>
        <begin position="267"/>
        <end position="286"/>
    </location>
</feature>
<name>A0AAD5KP06_9FUNG</name>
<evidence type="ECO:0000259" key="4">
    <source>
        <dbReference type="Pfam" id="PF01534"/>
    </source>
</evidence>
<evidence type="ECO:0000256" key="1">
    <source>
        <dbReference type="ARBA" id="ARBA00023170"/>
    </source>
</evidence>
<dbReference type="GO" id="GO:0007166">
    <property type="term" value="P:cell surface receptor signaling pathway"/>
    <property type="evidence" value="ECO:0007669"/>
    <property type="project" value="InterPro"/>
</dbReference>
<keyword evidence="3" id="KW-0812">Transmembrane</keyword>
<accession>A0AAD5KP06</accession>
<evidence type="ECO:0000256" key="2">
    <source>
        <dbReference type="SAM" id="MobiDB-lite"/>
    </source>
</evidence>
<feature type="transmembrane region" description="Helical" evidence="3">
    <location>
        <begin position="84"/>
        <end position="103"/>
    </location>
</feature>
<keyword evidence="1" id="KW-0675">Receptor</keyword>
<feature type="transmembrane region" description="Helical" evidence="3">
    <location>
        <begin position="152"/>
        <end position="174"/>
    </location>
</feature>
<feature type="transmembrane region" description="Helical" evidence="3">
    <location>
        <begin position="229"/>
        <end position="251"/>
    </location>
</feature>
<comment type="caution">
    <text evidence="5">The sequence shown here is derived from an EMBL/GenBank/DDBJ whole genome shotgun (WGS) entry which is preliminary data.</text>
</comment>
<feature type="transmembrane region" description="Helical" evidence="3">
    <location>
        <begin position="186"/>
        <end position="209"/>
    </location>
</feature>
<feature type="compositionally biased region" description="Polar residues" evidence="2">
    <location>
        <begin position="267"/>
        <end position="284"/>
    </location>
</feature>
<feature type="transmembrane region" description="Helical" evidence="3">
    <location>
        <begin position="112"/>
        <end position="132"/>
    </location>
</feature>
<reference evidence="5" key="1">
    <citation type="journal article" date="2022" name="IScience">
        <title>Evolution of zygomycete secretomes and the origins of terrestrial fungal ecologies.</title>
        <authorList>
            <person name="Chang Y."/>
            <person name="Wang Y."/>
            <person name="Mondo S."/>
            <person name="Ahrendt S."/>
            <person name="Andreopoulos W."/>
            <person name="Barry K."/>
            <person name="Beard J."/>
            <person name="Benny G.L."/>
            <person name="Blankenship S."/>
            <person name="Bonito G."/>
            <person name="Cuomo C."/>
            <person name="Desiro A."/>
            <person name="Gervers K.A."/>
            <person name="Hundley H."/>
            <person name="Kuo A."/>
            <person name="LaButti K."/>
            <person name="Lang B.F."/>
            <person name="Lipzen A."/>
            <person name="O'Donnell K."/>
            <person name="Pangilinan J."/>
            <person name="Reynolds N."/>
            <person name="Sandor L."/>
            <person name="Smith M.E."/>
            <person name="Tsang A."/>
            <person name="Grigoriev I.V."/>
            <person name="Stajich J.E."/>
            <person name="Spatafora J.W."/>
        </authorList>
    </citation>
    <scope>NUCLEOTIDE SEQUENCE</scope>
    <source>
        <strain evidence="5">RSA 2281</strain>
    </source>
</reference>
<dbReference type="AlphaFoldDB" id="A0AAD5KP06"/>
<feature type="domain" description="Frizzled/Smoothened 7TM" evidence="4">
    <location>
        <begin position="82"/>
        <end position="401"/>
    </location>
</feature>
<evidence type="ECO:0000313" key="6">
    <source>
        <dbReference type="Proteomes" id="UP001209540"/>
    </source>
</evidence>
<protein>
    <recommendedName>
        <fullName evidence="4">Frizzled/Smoothened 7TM domain-containing protein</fullName>
    </recommendedName>
</protein>
<feature type="transmembrane region" description="Helical" evidence="3">
    <location>
        <begin position="299"/>
        <end position="320"/>
    </location>
</feature>
<organism evidence="5 6">
    <name type="scientific">Phascolomyces articulosus</name>
    <dbReference type="NCBI Taxonomy" id="60185"/>
    <lineage>
        <taxon>Eukaryota</taxon>
        <taxon>Fungi</taxon>
        <taxon>Fungi incertae sedis</taxon>
        <taxon>Mucoromycota</taxon>
        <taxon>Mucoromycotina</taxon>
        <taxon>Mucoromycetes</taxon>
        <taxon>Mucorales</taxon>
        <taxon>Lichtheimiaceae</taxon>
        <taxon>Phascolomyces</taxon>
    </lineage>
</organism>
<dbReference type="PANTHER" id="PTHR42058:SF1">
    <property type="entry name" value="G-PROTEIN COUPLED RECEPTORS FAMILY 2 PROFILE 2 DOMAIN-CONTAINING PROTEIN"/>
    <property type="match status" value="1"/>
</dbReference>
<evidence type="ECO:0000313" key="5">
    <source>
        <dbReference type="EMBL" id="KAI9276778.1"/>
    </source>
</evidence>
<keyword evidence="6" id="KW-1185">Reference proteome</keyword>
<dbReference type="PANTHER" id="PTHR42058">
    <property type="entry name" value="G_PROTEIN_RECEP_F2_4 DOMAIN-CONTAINING PROTEIN"/>
    <property type="match status" value="1"/>
</dbReference>
<dbReference type="InterPro" id="IPR000539">
    <property type="entry name" value="Frizzled/Smoothened_7TM"/>
</dbReference>
<dbReference type="GO" id="GO:0016020">
    <property type="term" value="C:membrane"/>
    <property type="evidence" value="ECO:0007669"/>
    <property type="project" value="InterPro"/>
</dbReference>
<feature type="transmembrane region" description="Helical" evidence="3">
    <location>
        <begin position="366"/>
        <end position="388"/>
    </location>
</feature>
<reference evidence="5" key="2">
    <citation type="submission" date="2023-02" db="EMBL/GenBank/DDBJ databases">
        <authorList>
            <consortium name="DOE Joint Genome Institute"/>
            <person name="Mondo S.J."/>
            <person name="Chang Y."/>
            <person name="Wang Y."/>
            <person name="Ahrendt S."/>
            <person name="Andreopoulos W."/>
            <person name="Barry K."/>
            <person name="Beard J."/>
            <person name="Benny G.L."/>
            <person name="Blankenship S."/>
            <person name="Bonito G."/>
            <person name="Cuomo C."/>
            <person name="Desiro A."/>
            <person name="Gervers K.A."/>
            <person name="Hundley H."/>
            <person name="Kuo A."/>
            <person name="LaButti K."/>
            <person name="Lang B.F."/>
            <person name="Lipzen A."/>
            <person name="O'Donnell K."/>
            <person name="Pangilinan J."/>
            <person name="Reynolds N."/>
            <person name="Sandor L."/>
            <person name="Smith M.W."/>
            <person name="Tsang A."/>
            <person name="Grigoriev I.V."/>
            <person name="Stajich J.E."/>
            <person name="Spatafora J.W."/>
        </authorList>
    </citation>
    <scope>NUCLEOTIDE SEQUENCE</scope>
    <source>
        <strain evidence="5">RSA 2281</strain>
    </source>
</reference>
<gene>
    <name evidence="5" type="ORF">BDA99DRAFT_430124</name>
</gene>
<keyword evidence="3" id="KW-1133">Transmembrane helix</keyword>
<dbReference type="Gene3D" id="1.20.1070.10">
    <property type="entry name" value="Rhodopsin 7-helix transmembrane proteins"/>
    <property type="match status" value="1"/>
</dbReference>
<proteinExistence type="predicted"/>
<dbReference type="Proteomes" id="UP001209540">
    <property type="component" value="Unassembled WGS sequence"/>
</dbReference>
<dbReference type="Pfam" id="PF01534">
    <property type="entry name" value="Frizzled"/>
    <property type="match status" value="1"/>
</dbReference>
<dbReference type="InterPro" id="IPR053247">
    <property type="entry name" value="GPCR_GPR1/git3-like"/>
</dbReference>
<sequence>MFRILKKIIDPVKASYGFNVSAVPKGYVLSECTPPFIKDPLAKVGSDETIDPIYCNFGCCIPCPAQNYFYKESYTEKGFLATDIIRIISGVLSFFVFVSYLILPDKRRHPTIIILFIAGCIFIFSFVAFFSIGNPKRLQCAADGDSCLLGALLIFSSMGSTMWCTVMILNLHLHTVWNNNFLMDKYIILNIICWGVPAAMMSVCLGLHAVKFEFANLCLVEVDLIMKAFFYPMAAVAIPGFIVHFATFIYIGRVAMKMGMEAEMSQSLSGSTGAPSSTLSQQTKPRIRRHRHAIAAVKIQWRALLLASVMVIAVLFYWLFYMIQISKMMELKHEPTVIYDWIGCMMNPEMHQNDCTHHLEEYLPPFPLMITAEALVSIIGISLFLNFVKRSLLRDWNDFIYSIRVSMGMRGHVEKNGDQFYAL</sequence>
<keyword evidence="3" id="KW-0472">Membrane</keyword>